<accession>A0ABP9V811</accession>
<dbReference type="InterPro" id="IPR036165">
    <property type="entry name" value="YefM-like_sf"/>
</dbReference>
<proteinExistence type="inferred from homology"/>
<comment type="caution">
    <text evidence="3">The sequence shown here is derived from an EMBL/GenBank/DDBJ whole genome shotgun (WGS) entry which is preliminary data.</text>
</comment>
<organism evidence="3 4">
    <name type="scientific">Deinococcus xinjiangensis</name>
    <dbReference type="NCBI Taxonomy" id="457454"/>
    <lineage>
        <taxon>Bacteria</taxon>
        <taxon>Thermotogati</taxon>
        <taxon>Deinococcota</taxon>
        <taxon>Deinococci</taxon>
        <taxon>Deinococcales</taxon>
        <taxon>Deinococcaceae</taxon>
        <taxon>Deinococcus</taxon>
    </lineage>
</organism>
<protein>
    <recommendedName>
        <fullName evidence="2">Antitoxin</fullName>
    </recommendedName>
</protein>
<dbReference type="Pfam" id="PF02604">
    <property type="entry name" value="PhdYeFM_antitox"/>
    <property type="match status" value="1"/>
</dbReference>
<evidence type="ECO:0000256" key="2">
    <source>
        <dbReference type="RuleBase" id="RU362080"/>
    </source>
</evidence>
<evidence type="ECO:0000313" key="3">
    <source>
        <dbReference type="EMBL" id="GAA5501407.1"/>
    </source>
</evidence>
<reference evidence="3 4" key="1">
    <citation type="submission" date="2024-02" db="EMBL/GenBank/DDBJ databases">
        <title>Deinococcus xinjiangensis NBRC 107630.</title>
        <authorList>
            <person name="Ichikawa N."/>
            <person name="Katano-Makiyama Y."/>
            <person name="Hidaka K."/>
        </authorList>
    </citation>
    <scope>NUCLEOTIDE SEQUENCE [LARGE SCALE GENOMIC DNA]</scope>
    <source>
        <strain evidence="3 4">NBRC 107630</strain>
    </source>
</reference>
<dbReference type="InterPro" id="IPR006442">
    <property type="entry name" value="Antitoxin_Phd/YefM"/>
</dbReference>
<comment type="function">
    <text evidence="2">Antitoxin component of a type II toxin-antitoxin (TA) system.</text>
</comment>
<dbReference type="RefSeq" id="WP_353541377.1">
    <property type="nucleotide sequence ID" value="NZ_BAABRN010000009.1"/>
</dbReference>
<dbReference type="Gene3D" id="3.40.1620.10">
    <property type="entry name" value="YefM-like domain"/>
    <property type="match status" value="1"/>
</dbReference>
<name>A0ABP9V811_9DEIO</name>
<dbReference type="Proteomes" id="UP001458946">
    <property type="component" value="Unassembled WGS sequence"/>
</dbReference>
<dbReference type="SUPFAM" id="SSF143120">
    <property type="entry name" value="YefM-like"/>
    <property type="match status" value="1"/>
</dbReference>
<keyword evidence="4" id="KW-1185">Reference proteome</keyword>
<dbReference type="EMBL" id="BAABRN010000009">
    <property type="protein sequence ID" value="GAA5501407.1"/>
    <property type="molecule type" value="Genomic_DNA"/>
</dbReference>
<sequence length="80" mass="8906">MTRIWKVEKAKAQLAALIRQAQSGEVQLITKRGEAAVVVLDAKTYAQSERTGWSTFENAPQVEEFEGVRPSGYGREIDPL</sequence>
<dbReference type="NCBIfam" id="TIGR01552">
    <property type="entry name" value="phd_fam"/>
    <property type="match status" value="1"/>
</dbReference>
<evidence type="ECO:0000313" key="4">
    <source>
        <dbReference type="Proteomes" id="UP001458946"/>
    </source>
</evidence>
<evidence type="ECO:0000256" key="1">
    <source>
        <dbReference type="ARBA" id="ARBA00009981"/>
    </source>
</evidence>
<gene>
    <name evidence="3" type="ORF">Dxin01_01139</name>
</gene>
<comment type="similarity">
    <text evidence="1 2">Belongs to the phD/YefM antitoxin family.</text>
</comment>